<comment type="caution">
    <text evidence="3">The sequence shown here is derived from an EMBL/GenBank/DDBJ whole genome shotgun (WGS) entry which is preliminary data.</text>
</comment>
<evidence type="ECO:0000313" key="4">
    <source>
        <dbReference type="Proteomes" id="UP001148312"/>
    </source>
</evidence>
<feature type="signal peptide" evidence="2">
    <location>
        <begin position="1"/>
        <end position="19"/>
    </location>
</feature>
<dbReference type="Proteomes" id="UP001148312">
    <property type="component" value="Unassembled WGS sequence"/>
</dbReference>
<name>A0A9W9XGX9_9EURO</name>
<dbReference type="GeneID" id="81621379"/>
<keyword evidence="4" id="KW-1185">Reference proteome</keyword>
<dbReference type="EMBL" id="JAPWDQ010000002">
    <property type="protein sequence ID" value="KAJ5492781.1"/>
    <property type="molecule type" value="Genomic_DNA"/>
</dbReference>
<keyword evidence="1" id="KW-0812">Transmembrane</keyword>
<sequence length="90" mass="10328">MNAVLLMFFCLGNILGPLTFRTQDEPDYIPAKIALVATISVAIVSTLVLRGYYSWENGRREKRSTLDAQGLNSEFLDLTDRENEHFRYKL</sequence>
<keyword evidence="1" id="KW-0472">Membrane</keyword>
<protein>
    <submittedName>
        <fullName evidence="3">Uncharacterized protein</fullName>
    </submittedName>
</protein>
<evidence type="ECO:0000313" key="3">
    <source>
        <dbReference type="EMBL" id="KAJ5492781.1"/>
    </source>
</evidence>
<reference evidence="3" key="1">
    <citation type="submission" date="2022-12" db="EMBL/GenBank/DDBJ databases">
        <authorList>
            <person name="Petersen C."/>
        </authorList>
    </citation>
    <scope>NUCLEOTIDE SEQUENCE</scope>
    <source>
        <strain evidence="3">IBT 30728</strain>
    </source>
</reference>
<evidence type="ECO:0000256" key="2">
    <source>
        <dbReference type="SAM" id="SignalP"/>
    </source>
</evidence>
<reference evidence="3" key="2">
    <citation type="journal article" date="2023" name="IMA Fungus">
        <title>Comparative genomic study of the Penicillium genus elucidates a diverse pangenome and 15 lateral gene transfer events.</title>
        <authorList>
            <person name="Petersen C."/>
            <person name="Sorensen T."/>
            <person name="Nielsen M.R."/>
            <person name="Sondergaard T.E."/>
            <person name="Sorensen J.L."/>
            <person name="Fitzpatrick D.A."/>
            <person name="Frisvad J.C."/>
            <person name="Nielsen K.L."/>
        </authorList>
    </citation>
    <scope>NUCLEOTIDE SEQUENCE</scope>
    <source>
        <strain evidence="3">IBT 30728</strain>
    </source>
</reference>
<dbReference type="AlphaFoldDB" id="A0A9W9XGX9"/>
<keyword evidence="1" id="KW-1133">Transmembrane helix</keyword>
<feature type="chain" id="PRO_5040894531" evidence="2">
    <location>
        <begin position="20"/>
        <end position="90"/>
    </location>
</feature>
<proteinExistence type="predicted"/>
<evidence type="ECO:0000256" key="1">
    <source>
        <dbReference type="SAM" id="Phobius"/>
    </source>
</evidence>
<keyword evidence="2" id="KW-0732">Signal</keyword>
<dbReference type="RefSeq" id="XP_056793161.1">
    <property type="nucleotide sequence ID" value="XM_056931130.1"/>
</dbReference>
<feature type="transmembrane region" description="Helical" evidence="1">
    <location>
        <begin position="31"/>
        <end position="53"/>
    </location>
</feature>
<accession>A0A9W9XGX9</accession>
<organism evidence="3 4">
    <name type="scientific">Penicillium diatomitis</name>
    <dbReference type="NCBI Taxonomy" id="2819901"/>
    <lineage>
        <taxon>Eukaryota</taxon>
        <taxon>Fungi</taxon>
        <taxon>Dikarya</taxon>
        <taxon>Ascomycota</taxon>
        <taxon>Pezizomycotina</taxon>
        <taxon>Eurotiomycetes</taxon>
        <taxon>Eurotiomycetidae</taxon>
        <taxon>Eurotiales</taxon>
        <taxon>Aspergillaceae</taxon>
        <taxon>Penicillium</taxon>
    </lineage>
</organism>
<gene>
    <name evidence="3" type="ORF">N7539_001527</name>
</gene>